<evidence type="ECO:0000313" key="2">
    <source>
        <dbReference type="Proteomes" id="UP000268973"/>
    </source>
</evidence>
<keyword evidence="2" id="KW-1185">Reference proteome</keyword>
<dbReference type="EMBL" id="RXZH01000002">
    <property type="protein sequence ID" value="RTZ16637.1"/>
    <property type="molecule type" value="Genomic_DNA"/>
</dbReference>
<dbReference type="AlphaFoldDB" id="A0A3S0P7A3"/>
<gene>
    <name evidence="1" type="ORF">EJ063_07530</name>
</gene>
<name>A0A3S0P7A3_9VIBR</name>
<evidence type="ECO:0000313" key="1">
    <source>
        <dbReference type="EMBL" id="RTZ16637.1"/>
    </source>
</evidence>
<accession>A0A3S0P7A3</accession>
<comment type="caution">
    <text evidence="1">The sequence shown here is derived from an EMBL/GenBank/DDBJ whole genome shotgun (WGS) entry which is preliminary data.</text>
</comment>
<dbReference type="OrthoDB" id="6466724at2"/>
<dbReference type="Proteomes" id="UP000268973">
    <property type="component" value="Unassembled WGS sequence"/>
</dbReference>
<organism evidence="1 2">
    <name type="scientific">Vibrio aquaticus</name>
    <dbReference type="NCBI Taxonomy" id="2496559"/>
    <lineage>
        <taxon>Bacteria</taxon>
        <taxon>Pseudomonadati</taxon>
        <taxon>Pseudomonadota</taxon>
        <taxon>Gammaproteobacteria</taxon>
        <taxon>Vibrionales</taxon>
        <taxon>Vibrionaceae</taxon>
        <taxon>Vibrio</taxon>
    </lineage>
</organism>
<reference evidence="1 2" key="1">
    <citation type="submission" date="2018-12" db="EMBL/GenBank/DDBJ databases">
        <title>Vibrio sp. isolated from China Sea.</title>
        <authorList>
            <person name="Li Y."/>
        </authorList>
    </citation>
    <scope>NUCLEOTIDE SEQUENCE [LARGE SCALE GENOMIC DNA]</scope>
    <source>
        <strain evidence="1 2">BEI207</strain>
    </source>
</reference>
<sequence>MKKPSKEWKEFGQIISIVDIKIAKYQRILSKLKKEKEKLVNLDQKLWNEINFQQVKLKELNIENYVDNLKGYFGSREKLKSNIESIFFDASVNSQKIKQVDQDIESHILLKASLEKRKDALVEVRHNYAG</sequence>
<protein>
    <submittedName>
        <fullName evidence="1">Uncharacterized protein</fullName>
    </submittedName>
</protein>
<proteinExistence type="predicted"/>
<dbReference type="RefSeq" id="WP_126573560.1">
    <property type="nucleotide sequence ID" value="NZ_RXZH01000002.1"/>
</dbReference>